<dbReference type="PROSITE" id="PS51006">
    <property type="entry name" value="PABS_2"/>
    <property type="match status" value="1"/>
</dbReference>
<evidence type="ECO:0000259" key="7">
    <source>
        <dbReference type="PROSITE" id="PS51006"/>
    </source>
</evidence>
<gene>
    <name evidence="8" type="ORF">MCOM1403_LOCUS2022</name>
</gene>
<dbReference type="PANTHER" id="PTHR43317">
    <property type="entry name" value="THERMOSPERMINE SYNTHASE ACAULIS5"/>
    <property type="match status" value="1"/>
</dbReference>
<dbReference type="CDD" id="cd02440">
    <property type="entry name" value="AdoMet_MTases"/>
    <property type="match status" value="1"/>
</dbReference>
<dbReference type="PANTHER" id="PTHR43317:SF1">
    <property type="entry name" value="THERMOSPERMINE SYNTHASE ACAULIS5"/>
    <property type="match status" value="1"/>
</dbReference>
<dbReference type="AlphaFoldDB" id="A0A7S0I922"/>
<protein>
    <recommendedName>
        <fullName evidence="5">thermospermine synthase</fullName>
        <ecNumber evidence="5">2.5.1.79</ecNumber>
    </recommendedName>
</protein>
<evidence type="ECO:0000256" key="1">
    <source>
        <dbReference type="ARBA" id="ARBA00007867"/>
    </source>
</evidence>
<dbReference type="InterPro" id="IPR029063">
    <property type="entry name" value="SAM-dependent_MTases_sf"/>
</dbReference>
<evidence type="ECO:0000256" key="2">
    <source>
        <dbReference type="ARBA" id="ARBA00022679"/>
    </source>
</evidence>
<dbReference type="EMBL" id="HBEQ01002584">
    <property type="protein sequence ID" value="CAD8514597.1"/>
    <property type="molecule type" value="Transcribed_RNA"/>
</dbReference>
<accession>A0A7S0I922</accession>
<feature type="active site" description="Proton acceptor" evidence="6">
    <location>
        <position position="170"/>
    </location>
</feature>
<sequence length="333" mass="36581">MAHTSGIGADVFDKGNWYHEVLEDGLAISYRVEEVLHKGQSKFQTVEVVKTKPFGRLLITDGLMQSSEDDEYVYHQSLVHPALAGHPEPKKVFIAGGGEGATLREVLKHPSVEECKMVDIDGEVVDMCAKHTPFYNAGAYDSPRAKLIIGDAKAGLEACDEGSIDVIICDLSDPLDGGPCYQLYTTSFYEMCKSKLAPGGILVTQSGCAAVRDCKAVFTPINKTLREVFPRVWGYTVCVPSFCSEWGFNIATKDADHVDLYTGITANGELDKRLAARGLGALSYYDGITHTRMFSLNRTVREACERETRVMTVENPLFMCSTNTHAGVFEPEK</sequence>
<reference evidence="8" key="1">
    <citation type="submission" date="2021-01" db="EMBL/GenBank/DDBJ databases">
        <authorList>
            <person name="Corre E."/>
            <person name="Pelletier E."/>
            <person name="Niang G."/>
            <person name="Scheremetjew M."/>
            <person name="Finn R."/>
            <person name="Kale V."/>
            <person name="Holt S."/>
            <person name="Cochrane G."/>
            <person name="Meng A."/>
            <person name="Brown T."/>
            <person name="Cohen L."/>
        </authorList>
    </citation>
    <scope>NUCLEOTIDE SEQUENCE</scope>
    <source>
        <strain evidence="8">CCMP1723</strain>
    </source>
</reference>
<feature type="domain" description="PABS" evidence="7">
    <location>
        <begin position="15"/>
        <end position="253"/>
    </location>
</feature>
<organism evidence="8">
    <name type="scientific">Micromonas pusilla</name>
    <name type="common">Picoplanktonic green alga</name>
    <name type="synonym">Chromulina pusilla</name>
    <dbReference type="NCBI Taxonomy" id="38833"/>
    <lineage>
        <taxon>Eukaryota</taxon>
        <taxon>Viridiplantae</taxon>
        <taxon>Chlorophyta</taxon>
        <taxon>Mamiellophyceae</taxon>
        <taxon>Mamiellales</taxon>
        <taxon>Mamiellaceae</taxon>
        <taxon>Micromonas</taxon>
    </lineage>
</organism>
<name>A0A7S0I922_MICPS</name>
<dbReference type="HAMAP" id="MF_00198">
    <property type="entry name" value="Spermidine_synth"/>
    <property type="match status" value="1"/>
</dbReference>
<dbReference type="GO" id="GO:0010487">
    <property type="term" value="F:thermospermine synthase activity"/>
    <property type="evidence" value="ECO:0007669"/>
    <property type="project" value="UniProtKB-EC"/>
</dbReference>
<dbReference type="Pfam" id="PF01564">
    <property type="entry name" value="Spermine_synth"/>
    <property type="match status" value="1"/>
</dbReference>
<evidence type="ECO:0000313" key="8">
    <source>
        <dbReference type="EMBL" id="CAD8514597.1"/>
    </source>
</evidence>
<dbReference type="InterPro" id="IPR030374">
    <property type="entry name" value="PABS"/>
</dbReference>
<evidence type="ECO:0000256" key="5">
    <source>
        <dbReference type="ARBA" id="ARBA00049721"/>
    </source>
</evidence>
<dbReference type="Pfam" id="PF17284">
    <property type="entry name" value="Spermine_synt_N"/>
    <property type="match status" value="1"/>
</dbReference>
<dbReference type="EC" id="2.5.1.79" evidence="5"/>
<dbReference type="SUPFAM" id="SSF53335">
    <property type="entry name" value="S-adenosyl-L-methionine-dependent methyltransferases"/>
    <property type="match status" value="1"/>
</dbReference>
<dbReference type="InterPro" id="IPR001045">
    <property type="entry name" value="Spermi_synthase"/>
</dbReference>
<dbReference type="InterPro" id="IPR037163">
    <property type="entry name" value="Spermidine_synt_N_sf"/>
</dbReference>
<keyword evidence="2 6" id="KW-0808">Transferase</keyword>
<dbReference type="Gene3D" id="3.40.50.150">
    <property type="entry name" value="Vaccinia Virus protein VP39"/>
    <property type="match status" value="1"/>
</dbReference>
<dbReference type="InterPro" id="IPR035246">
    <property type="entry name" value="Spermidine_synt_N"/>
</dbReference>
<proteinExistence type="inferred from homology"/>
<dbReference type="GO" id="GO:0006596">
    <property type="term" value="P:polyamine biosynthetic process"/>
    <property type="evidence" value="ECO:0007669"/>
    <property type="project" value="UniProtKB-UniRule"/>
</dbReference>
<keyword evidence="3 6" id="KW-0620">Polyamine biosynthesis</keyword>
<evidence type="ECO:0000256" key="3">
    <source>
        <dbReference type="ARBA" id="ARBA00023115"/>
    </source>
</evidence>
<dbReference type="Gene3D" id="2.30.140.10">
    <property type="entry name" value="Spermidine synthase, tetramerisation domain"/>
    <property type="match status" value="1"/>
</dbReference>
<evidence type="ECO:0000256" key="6">
    <source>
        <dbReference type="PROSITE-ProRule" id="PRU00354"/>
    </source>
</evidence>
<evidence type="ECO:0000256" key="4">
    <source>
        <dbReference type="ARBA" id="ARBA00048874"/>
    </source>
</evidence>
<dbReference type="FunFam" id="3.40.50.150:FF:000088">
    <property type="entry name" value="Polyamine aminopropyltransferase"/>
    <property type="match status" value="1"/>
</dbReference>
<comment type="catalytic activity">
    <reaction evidence="4">
        <text>S-adenosyl 3-(methylsulfanyl)propylamine + spermidine = thermospermine + S-methyl-5'-thioadenosine + H(+)</text>
        <dbReference type="Rhea" id="RHEA:30515"/>
        <dbReference type="ChEBI" id="CHEBI:15378"/>
        <dbReference type="ChEBI" id="CHEBI:17509"/>
        <dbReference type="ChEBI" id="CHEBI:57443"/>
        <dbReference type="ChEBI" id="CHEBI:57834"/>
        <dbReference type="ChEBI" id="CHEBI:59903"/>
        <dbReference type="EC" id="2.5.1.79"/>
    </reaction>
</comment>
<comment type="similarity">
    <text evidence="1">Belongs to the spermidine/spermine synthase family.</text>
</comment>